<keyword evidence="1" id="KW-0472">Membrane</keyword>
<evidence type="ECO:0000313" key="2">
    <source>
        <dbReference type="EMBL" id="TFB06272.1"/>
    </source>
</evidence>
<organism evidence="2 3">
    <name type="scientific">Trichoderma ghanense</name>
    <dbReference type="NCBI Taxonomy" id="65468"/>
    <lineage>
        <taxon>Eukaryota</taxon>
        <taxon>Fungi</taxon>
        <taxon>Dikarya</taxon>
        <taxon>Ascomycota</taxon>
        <taxon>Pezizomycotina</taxon>
        <taxon>Sordariomycetes</taxon>
        <taxon>Hypocreomycetidae</taxon>
        <taxon>Hypocreales</taxon>
        <taxon>Hypocreaceae</taxon>
        <taxon>Trichoderma</taxon>
    </lineage>
</organism>
<evidence type="ECO:0000313" key="3">
    <source>
        <dbReference type="Proteomes" id="UP001642720"/>
    </source>
</evidence>
<feature type="transmembrane region" description="Helical" evidence="1">
    <location>
        <begin position="484"/>
        <end position="503"/>
    </location>
</feature>
<feature type="transmembrane region" description="Helical" evidence="1">
    <location>
        <begin position="523"/>
        <end position="544"/>
    </location>
</feature>
<gene>
    <name evidence="2" type="ORF">CCMA1212_001486</name>
</gene>
<keyword evidence="1" id="KW-1133">Transmembrane helix</keyword>
<evidence type="ECO:0000256" key="1">
    <source>
        <dbReference type="SAM" id="Phobius"/>
    </source>
</evidence>
<name>A0ABY2HFE9_9HYPO</name>
<proteinExistence type="predicted"/>
<protein>
    <submittedName>
        <fullName evidence="2">Uncharacterized protein</fullName>
    </submittedName>
</protein>
<keyword evidence="1" id="KW-0812">Transmembrane</keyword>
<sequence>MHISSPDWILVLVRFSSTYILFSQTKHQIQLEMSWISRKSEPDKNDIDLLRFSRGESEAFRIHKHEEGSEDSCCIAGQSYTQLLKPKEEDEWESWLRTIKPPGKTSCPRDENDGLDSHSTDLPSVINLVMGGRTSSLSKMPLLEGVFTELVSRLNIHRSVIRAINRNTSCTFSRIIYPESIAESWPEDMALSVTFFPKFMTTNAIWFGCNLEQRFIHGHKLTDSSIITSKLREFDGQVFHPMMLPTIFAEFERDRHIGLVRKSNTQFVQRMIDIESRNDWFYGIQQIRGDVRQSLEKESPSSTRQSSFFNGMKGRVESFLSGKTVSTASTFNTTTTSETLRNEDGSMDEEEEETCAMLWIKISHLKNGLENWKTQLRKMVEHTRELEDMKFGINPDMQTDGWIPRRNAFKECGTRLRERLQDLMDEYDDFIRDCDHIMAGMSLATQLDLNHIGRKDAKLNENISKSSLAVAETAQRDGSLMKSIAVLGMIYLPATFVCTFFSMGFFQWRGQSESTTTVSPDLWIFGLAAVAFTLITVGVFLVCTMRRRDSVRSKLHLV</sequence>
<reference evidence="2 3" key="1">
    <citation type="submission" date="2018-01" db="EMBL/GenBank/DDBJ databases">
        <title>Genome characterization of the sugarcane-associated fungus Trichoderma ghanense CCMA-1212 and their application in lignocelulose bioconversion.</title>
        <authorList>
            <person name="Steindorff A.S."/>
            <person name="Mendes T.D."/>
            <person name="Vilela E.S.D."/>
            <person name="Rodrigues D.S."/>
            <person name="Formighieri E.F."/>
            <person name="Melo I.S."/>
            <person name="Favaro L.C.L."/>
        </authorList>
    </citation>
    <scope>NUCLEOTIDE SEQUENCE [LARGE SCALE GENOMIC DNA]</scope>
    <source>
        <strain evidence="2 3">CCMA-1212</strain>
    </source>
</reference>
<accession>A0ABY2HFE9</accession>
<dbReference type="Gene3D" id="1.20.58.340">
    <property type="entry name" value="Magnesium transport protein CorA, transmembrane region"/>
    <property type="match status" value="1"/>
</dbReference>
<keyword evidence="3" id="KW-1185">Reference proteome</keyword>
<comment type="caution">
    <text evidence="2">The sequence shown here is derived from an EMBL/GenBank/DDBJ whole genome shotgun (WGS) entry which is preliminary data.</text>
</comment>
<dbReference type="EMBL" id="PPTA01000002">
    <property type="protein sequence ID" value="TFB06272.1"/>
    <property type="molecule type" value="Genomic_DNA"/>
</dbReference>
<dbReference type="RefSeq" id="XP_073562473.1">
    <property type="nucleotide sequence ID" value="XM_073698910.1"/>
</dbReference>
<dbReference type="GeneID" id="300573360"/>
<dbReference type="Proteomes" id="UP001642720">
    <property type="component" value="Unassembled WGS sequence"/>
</dbReference>